<organism evidence="1 2">
    <name type="scientific">Planctopirus ephydatiae</name>
    <dbReference type="NCBI Taxonomy" id="2528019"/>
    <lineage>
        <taxon>Bacteria</taxon>
        <taxon>Pseudomonadati</taxon>
        <taxon>Planctomycetota</taxon>
        <taxon>Planctomycetia</taxon>
        <taxon>Planctomycetales</taxon>
        <taxon>Planctomycetaceae</taxon>
        <taxon>Planctopirus</taxon>
    </lineage>
</organism>
<dbReference type="KEGG" id="peh:Spb1_30090"/>
<protein>
    <submittedName>
        <fullName evidence="1">Uncharacterized protein</fullName>
    </submittedName>
</protein>
<evidence type="ECO:0000313" key="2">
    <source>
        <dbReference type="Proteomes" id="UP000315349"/>
    </source>
</evidence>
<accession>A0A518GRB6</accession>
<dbReference type="AlphaFoldDB" id="A0A518GRB6"/>
<proteinExistence type="predicted"/>
<dbReference type="EMBL" id="CP036299">
    <property type="protein sequence ID" value="QDV31071.1"/>
    <property type="molecule type" value="Genomic_DNA"/>
</dbReference>
<dbReference type="Proteomes" id="UP000315349">
    <property type="component" value="Chromosome"/>
</dbReference>
<evidence type="ECO:0000313" key="1">
    <source>
        <dbReference type="EMBL" id="QDV31071.1"/>
    </source>
</evidence>
<sequence>MIEHTSGHFSSGWPIALKMAILNTLAIIDETYPKKLELRPWSLLRVVYHWKLLLDFQADRKQFDEKDVIEAESG</sequence>
<name>A0A518GRB6_9PLAN</name>
<reference evidence="1 2" key="1">
    <citation type="submission" date="2019-02" db="EMBL/GenBank/DDBJ databases">
        <title>Deep-cultivation of Planctomycetes and their phenomic and genomic characterization uncovers novel biology.</title>
        <authorList>
            <person name="Wiegand S."/>
            <person name="Jogler M."/>
            <person name="Boedeker C."/>
            <person name="Pinto D."/>
            <person name="Vollmers J."/>
            <person name="Rivas-Marin E."/>
            <person name="Kohn T."/>
            <person name="Peeters S.H."/>
            <person name="Heuer A."/>
            <person name="Rast P."/>
            <person name="Oberbeckmann S."/>
            <person name="Bunk B."/>
            <person name="Jeske O."/>
            <person name="Meyerdierks A."/>
            <person name="Storesund J.E."/>
            <person name="Kallscheuer N."/>
            <person name="Luecker S."/>
            <person name="Lage O.M."/>
            <person name="Pohl T."/>
            <person name="Merkel B.J."/>
            <person name="Hornburger P."/>
            <person name="Mueller R.-W."/>
            <person name="Bruemmer F."/>
            <person name="Labrenz M."/>
            <person name="Spormann A.M."/>
            <person name="Op den Camp H."/>
            <person name="Overmann J."/>
            <person name="Amann R."/>
            <person name="Jetten M.S.M."/>
            <person name="Mascher T."/>
            <person name="Medema M.H."/>
            <person name="Devos D.P."/>
            <person name="Kaster A.-K."/>
            <person name="Ovreas L."/>
            <person name="Rohde M."/>
            <person name="Galperin M.Y."/>
            <person name="Jogler C."/>
        </authorList>
    </citation>
    <scope>NUCLEOTIDE SEQUENCE [LARGE SCALE GENOMIC DNA]</scope>
    <source>
        <strain evidence="1 2">Spb1</strain>
    </source>
</reference>
<keyword evidence="2" id="KW-1185">Reference proteome</keyword>
<gene>
    <name evidence="1" type="ORF">Spb1_30090</name>
</gene>